<dbReference type="InterPro" id="IPR036291">
    <property type="entry name" value="NAD(P)-bd_dom_sf"/>
</dbReference>
<dbReference type="PANTHER" id="PTHR43976:SF16">
    <property type="entry name" value="SHORT-CHAIN DEHYDROGENASE_REDUCTASE FAMILY PROTEIN"/>
    <property type="match status" value="1"/>
</dbReference>
<dbReference type="PANTHER" id="PTHR43976">
    <property type="entry name" value="SHORT CHAIN DEHYDROGENASE"/>
    <property type="match status" value="1"/>
</dbReference>
<keyword evidence="5" id="KW-1185">Reference proteome</keyword>
<reference evidence="5" key="1">
    <citation type="journal article" date="2017" name="Nat. Ecol. Evol.">
        <title>Genome expansion and lineage-specific genetic innovations in the forest pathogenic fungi Armillaria.</title>
        <authorList>
            <person name="Sipos G."/>
            <person name="Prasanna A.N."/>
            <person name="Walter M.C."/>
            <person name="O'Connor E."/>
            <person name="Balint B."/>
            <person name="Krizsan K."/>
            <person name="Kiss B."/>
            <person name="Hess J."/>
            <person name="Varga T."/>
            <person name="Slot J."/>
            <person name="Riley R."/>
            <person name="Boka B."/>
            <person name="Rigling D."/>
            <person name="Barry K."/>
            <person name="Lee J."/>
            <person name="Mihaltcheva S."/>
            <person name="LaButti K."/>
            <person name="Lipzen A."/>
            <person name="Waldron R."/>
            <person name="Moloney N.M."/>
            <person name="Sperisen C."/>
            <person name="Kredics L."/>
            <person name="Vagvoelgyi C."/>
            <person name="Patrignani A."/>
            <person name="Fitzpatrick D."/>
            <person name="Nagy I."/>
            <person name="Doyle S."/>
            <person name="Anderson J.B."/>
            <person name="Grigoriev I.V."/>
            <person name="Gueldener U."/>
            <person name="Muensterkoetter M."/>
            <person name="Nagy L.G."/>
        </authorList>
    </citation>
    <scope>NUCLEOTIDE SEQUENCE [LARGE SCALE GENOMIC DNA]</scope>
    <source>
        <strain evidence="5">C18/9</strain>
    </source>
</reference>
<dbReference type="SUPFAM" id="SSF51735">
    <property type="entry name" value="NAD(P)-binding Rossmann-fold domains"/>
    <property type="match status" value="1"/>
</dbReference>
<dbReference type="STRING" id="47428.A0A284QQ68"/>
<accession>A0A284QQ68</accession>
<dbReference type="PRINTS" id="PR00081">
    <property type="entry name" value="GDHRDH"/>
</dbReference>
<dbReference type="CDD" id="cd05374">
    <property type="entry name" value="17beta-HSD-like_SDR_c"/>
    <property type="match status" value="1"/>
</dbReference>
<keyword evidence="2" id="KW-0560">Oxidoreductase</keyword>
<name>A0A284QQ68_ARMOS</name>
<dbReference type="OMA" id="FPGHAYY"/>
<dbReference type="GO" id="GO:0016491">
    <property type="term" value="F:oxidoreductase activity"/>
    <property type="evidence" value="ECO:0007669"/>
    <property type="project" value="UniProtKB-KW"/>
</dbReference>
<dbReference type="InterPro" id="IPR051911">
    <property type="entry name" value="SDR_oxidoreductase"/>
</dbReference>
<proteinExistence type="inferred from homology"/>
<dbReference type="AlphaFoldDB" id="A0A284QQ68"/>
<evidence type="ECO:0000313" key="5">
    <source>
        <dbReference type="Proteomes" id="UP000219338"/>
    </source>
</evidence>
<gene>
    <name evidence="4" type="ORF">ARMOST_01848</name>
</gene>
<protein>
    <submittedName>
        <fullName evidence="4">Related to retinol dehydrogenase 8</fullName>
    </submittedName>
</protein>
<organism evidence="4 5">
    <name type="scientific">Armillaria ostoyae</name>
    <name type="common">Armillaria root rot fungus</name>
    <dbReference type="NCBI Taxonomy" id="47428"/>
    <lineage>
        <taxon>Eukaryota</taxon>
        <taxon>Fungi</taxon>
        <taxon>Dikarya</taxon>
        <taxon>Basidiomycota</taxon>
        <taxon>Agaricomycotina</taxon>
        <taxon>Agaricomycetes</taxon>
        <taxon>Agaricomycetidae</taxon>
        <taxon>Agaricales</taxon>
        <taxon>Marasmiineae</taxon>
        <taxon>Physalacriaceae</taxon>
        <taxon>Armillaria</taxon>
    </lineage>
</organism>
<evidence type="ECO:0000256" key="2">
    <source>
        <dbReference type="ARBA" id="ARBA00023002"/>
    </source>
</evidence>
<dbReference type="PRINTS" id="PR00080">
    <property type="entry name" value="SDRFAMILY"/>
</dbReference>
<comment type="similarity">
    <text evidence="1 3">Belongs to the short-chain dehydrogenases/reductases (SDR) family.</text>
</comment>
<dbReference type="OrthoDB" id="1274115at2759"/>
<evidence type="ECO:0000256" key="3">
    <source>
        <dbReference type="RuleBase" id="RU000363"/>
    </source>
</evidence>
<evidence type="ECO:0000313" key="4">
    <source>
        <dbReference type="EMBL" id="SJK98580.1"/>
    </source>
</evidence>
<sequence length="308" mass="34236">MPNSSRVWLITGTSSGLGKATVEAILAAGERVVATARKPEVLDYLKDKFPSTQLLVLPLDVTNETQIKSAFERTIKQFGRLDVVVNNAGYAVFGEIEGIPEEDARKEFEVQFWGPVRIMKEAVKTFREGNPKGVGGRVFNVSSVGGYMANPTLAYYSSSKFALEAFTESFLKEMDPKWNIKGAIIEPGGFDSEWKGTSAYHIPPHPAYTDDTNPCHMFRKIHESDRPVLGSAARMGRALYKLADEPELPLRIQFGSESLFMVKTQAQKTISEGEKWGHVSRSTDREDMNGEEYVKGLIASGNFNRLKD</sequence>
<dbReference type="Gene3D" id="3.40.50.720">
    <property type="entry name" value="NAD(P)-binding Rossmann-like Domain"/>
    <property type="match status" value="1"/>
</dbReference>
<dbReference type="EMBL" id="FUEG01000001">
    <property type="protein sequence ID" value="SJK98580.1"/>
    <property type="molecule type" value="Genomic_DNA"/>
</dbReference>
<dbReference type="InterPro" id="IPR002347">
    <property type="entry name" value="SDR_fam"/>
</dbReference>
<dbReference type="Proteomes" id="UP000219338">
    <property type="component" value="Unassembled WGS sequence"/>
</dbReference>
<dbReference type="Pfam" id="PF00106">
    <property type="entry name" value="adh_short"/>
    <property type="match status" value="1"/>
</dbReference>
<evidence type="ECO:0000256" key="1">
    <source>
        <dbReference type="ARBA" id="ARBA00006484"/>
    </source>
</evidence>